<dbReference type="AlphaFoldDB" id="A0A9X1T3U6"/>
<dbReference type="InterPro" id="IPR023296">
    <property type="entry name" value="Glyco_hydro_beta-prop_sf"/>
</dbReference>
<keyword evidence="2" id="KW-1185">Reference proteome</keyword>
<sequence length="327" mass="35804">MTGLDRRQLLRGAVLLGGTAATLGSQALPASAAPGGFPDYEYVGTPFNKANLAYAPSRKEIIFPCIRGVYDKIGQRLGRYYLYYAPHENPGGICLAYADSLSGQFTEYPNNPIVSNRWAPHYDVQHVSSPHVTWDAATKRFFLYFHGDNASTRLAISANGINFSYYGEVLNTSMIPGTSETSYARVFEHTVAGKNNKYVMLFMVNTSGVRRICWGWSPDGKAWTYSPTALINPEPDDEANISGPHLLKRNGTAYVVYHGSKGDMYITDVGPNFNQENHLGVFHSALSAAPDSGRSAAPSFGTDGGVNYMFYESGPRLQARIAVAREI</sequence>
<dbReference type="SUPFAM" id="SSF75005">
    <property type="entry name" value="Arabinanase/levansucrase/invertase"/>
    <property type="match status" value="1"/>
</dbReference>
<name>A0A9X1T3U6_9ACTN</name>
<protein>
    <recommendedName>
        <fullName evidence="3">Secreted protein</fullName>
    </recommendedName>
</protein>
<evidence type="ECO:0000313" key="2">
    <source>
        <dbReference type="Proteomes" id="UP001138997"/>
    </source>
</evidence>
<dbReference type="InterPro" id="IPR006311">
    <property type="entry name" value="TAT_signal"/>
</dbReference>
<gene>
    <name evidence="1" type="ORF">LR394_34950</name>
</gene>
<reference evidence="1" key="1">
    <citation type="submission" date="2021-11" db="EMBL/GenBank/DDBJ databases">
        <title>Streptomyces corallinus and Kineosporia corallina sp. nov., two new coral-derived marine actinobacteria.</title>
        <authorList>
            <person name="Buangrab K."/>
            <person name="Sutthacheep M."/>
            <person name="Yeemin T."/>
            <person name="Harunari E."/>
            <person name="Igarashi Y."/>
            <person name="Sripreechasak P."/>
            <person name="Kanchanasin P."/>
            <person name="Tanasupawat S."/>
            <person name="Phongsopitanun W."/>
        </authorList>
    </citation>
    <scope>NUCLEOTIDE SEQUENCE</scope>
    <source>
        <strain evidence="1">JCM 31032</strain>
    </source>
</reference>
<comment type="caution">
    <text evidence="1">The sequence shown here is derived from an EMBL/GenBank/DDBJ whole genome shotgun (WGS) entry which is preliminary data.</text>
</comment>
<organism evidence="1 2">
    <name type="scientific">Kineosporia babensis</name>
    <dbReference type="NCBI Taxonomy" id="499548"/>
    <lineage>
        <taxon>Bacteria</taxon>
        <taxon>Bacillati</taxon>
        <taxon>Actinomycetota</taxon>
        <taxon>Actinomycetes</taxon>
        <taxon>Kineosporiales</taxon>
        <taxon>Kineosporiaceae</taxon>
        <taxon>Kineosporia</taxon>
    </lineage>
</organism>
<proteinExistence type="predicted"/>
<dbReference type="Proteomes" id="UP001138997">
    <property type="component" value="Unassembled WGS sequence"/>
</dbReference>
<dbReference type="EMBL" id="JAJOMB010000027">
    <property type="protein sequence ID" value="MCD5316108.1"/>
    <property type="molecule type" value="Genomic_DNA"/>
</dbReference>
<dbReference type="PROSITE" id="PS51318">
    <property type="entry name" value="TAT"/>
    <property type="match status" value="1"/>
</dbReference>
<dbReference type="RefSeq" id="WP_231448962.1">
    <property type="nucleotide sequence ID" value="NZ_JAJOMB010000027.1"/>
</dbReference>
<accession>A0A9X1T3U6</accession>
<evidence type="ECO:0000313" key="1">
    <source>
        <dbReference type="EMBL" id="MCD5316108.1"/>
    </source>
</evidence>
<dbReference type="Gene3D" id="2.115.10.20">
    <property type="entry name" value="Glycosyl hydrolase domain, family 43"/>
    <property type="match status" value="2"/>
</dbReference>
<evidence type="ECO:0008006" key="3">
    <source>
        <dbReference type="Google" id="ProtNLM"/>
    </source>
</evidence>